<gene>
    <name evidence="1" type="ORF">A2W52_03110</name>
</gene>
<reference evidence="1 2" key="1">
    <citation type="journal article" date="2016" name="Nat. Commun.">
        <title>Thousands of microbial genomes shed light on interconnected biogeochemical processes in an aquifer system.</title>
        <authorList>
            <person name="Anantharaman K."/>
            <person name="Brown C.T."/>
            <person name="Hug L.A."/>
            <person name="Sharon I."/>
            <person name="Castelle C.J."/>
            <person name="Probst A.J."/>
            <person name="Thomas B.C."/>
            <person name="Singh A."/>
            <person name="Wilkins M.J."/>
            <person name="Karaoz U."/>
            <person name="Brodie E.L."/>
            <person name="Williams K.H."/>
            <person name="Hubbard S.S."/>
            <person name="Banfield J.F."/>
        </authorList>
    </citation>
    <scope>NUCLEOTIDE SEQUENCE [LARGE SCALE GENOMIC DNA]</scope>
</reference>
<sequence length="75" mass="8897">MGENDKSRRSFWATAFIMKTSIQCYHNLKQKVLFQYQKLNFRRKWGGGGNGVSHHFDPTGVLSLQEQYRFPIFLR</sequence>
<dbReference type="AlphaFoldDB" id="A0A1G2MG30"/>
<dbReference type="Proteomes" id="UP000176493">
    <property type="component" value="Unassembled WGS sequence"/>
</dbReference>
<organism evidence="1 2">
    <name type="scientific">Candidatus Taylorbacteria bacterium RIFCSPHIGHO2_02_49_25</name>
    <dbReference type="NCBI Taxonomy" id="1802305"/>
    <lineage>
        <taxon>Bacteria</taxon>
        <taxon>Candidatus Tayloriibacteriota</taxon>
    </lineage>
</organism>
<comment type="caution">
    <text evidence="1">The sequence shown here is derived from an EMBL/GenBank/DDBJ whole genome shotgun (WGS) entry which is preliminary data.</text>
</comment>
<evidence type="ECO:0000313" key="2">
    <source>
        <dbReference type="Proteomes" id="UP000176493"/>
    </source>
</evidence>
<evidence type="ECO:0000313" key="1">
    <source>
        <dbReference type="EMBL" id="OHA22875.1"/>
    </source>
</evidence>
<protein>
    <submittedName>
        <fullName evidence="1">Uncharacterized protein</fullName>
    </submittedName>
</protein>
<name>A0A1G2MG30_9BACT</name>
<proteinExistence type="predicted"/>
<accession>A0A1G2MG30</accession>
<dbReference type="EMBL" id="MHRJ01000019">
    <property type="protein sequence ID" value="OHA22875.1"/>
    <property type="molecule type" value="Genomic_DNA"/>
</dbReference>